<evidence type="ECO:0000313" key="3">
    <source>
        <dbReference type="Proteomes" id="UP000007129"/>
    </source>
</evidence>
<proteinExistence type="predicted"/>
<evidence type="ECO:0000256" key="1">
    <source>
        <dbReference type="SAM" id="MobiDB-lite"/>
    </source>
</evidence>
<dbReference type="Proteomes" id="UP000007129">
    <property type="component" value="Unassembled WGS sequence"/>
</dbReference>
<dbReference type="VEuPathDB" id="FungiDB:MPH_07984"/>
<dbReference type="OrthoDB" id="3553547at2759"/>
<evidence type="ECO:0000313" key="2">
    <source>
        <dbReference type="EMBL" id="EKG14861.1"/>
    </source>
</evidence>
<feature type="compositionally biased region" description="Polar residues" evidence="1">
    <location>
        <begin position="314"/>
        <end position="325"/>
    </location>
</feature>
<feature type="region of interest" description="Disordered" evidence="1">
    <location>
        <begin position="303"/>
        <end position="325"/>
    </location>
</feature>
<organism evidence="2 3">
    <name type="scientific">Macrophomina phaseolina (strain MS6)</name>
    <name type="common">Charcoal rot fungus</name>
    <dbReference type="NCBI Taxonomy" id="1126212"/>
    <lineage>
        <taxon>Eukaryota</taxon>
        <taxon>Fungi</taxon>
        <taxon>Dikarya</taxon>
        <taxon>Ascomycota</taxon>
        <taxon>Pezizomycotina</taxon>
        <taxon>Dothideomycetes</taxon>
        <taxon>Dothideomycetes incertae sedis</taxon>
        <taxon>Botryosphaeriales</taxon>
        <taxon>Botryosphaeriaceae</taxon>
        <taxon>Macrophomina</taxon>
    </lineage>
</organism>
<dbReference type="InParanoid" id="K2QY57"/>
<sequence length="325" mass="36300">MNAKRDLQKHRLNTRNLQAELMTELRQICLKAKDPDYEALFKLYDKLADAHDTLGALEEDYEQNEERYDILVWQLEKEKRDLVGDILQDMEELEIMPEKTGGGLDRLSRRPATHAPEPAPAISSGFREIQEKFRGFGLENPGLPGGTKDERIGPMQLLDDGEAPTALPEGTQTQYTDQLDVLLAKSTDVLEGRPATDPRRASEPVPCKEPRLAPLEMGARARSESDVASMQQPRWPNVRAHIDQWMLESLKASQLEKAIAKAGTEVQIATARVGAGKMDKKTWWGLFKQYWSGAPVEEGVKPARQQEEKAAISNPCTCTDASPGV</sequence>
<dbReference type="EMBL" id="AHHD01000336">
    <property type="protein sequence ID" value="EKG14861.1"/>
    <property type="molecule type" value="Genomic_DNA"/>
</dbReference>
<dbReference type="AlphaFoldDB" id="K2QY57"/>
<name>K2QY57_MACPH</name>
<comment type="caution">
    <text evidence="2">The sequence shown here is derived from an EMBL/GenBank/DDBJ whole genome shotgun (WGS) entry which is preliminary data.</text>
</comment>
<dbReference type="HOGENOM" id="CLU_930892_0_0_1"/>
<dbReference type="STRING" id="1126212.K2QY57"/>
<gene>
    <name evidence="2" type="ORF">MPH_07984</name>
</gene>
<reference evidence="2 3" key="1">
    <citation type="journal article" date="2012" name="BMC Genomics">
        <title>Tools to kill: Genome of one of the most destructive plant pathogenic fungi Macrophomina phaseolina.</title>
        <authorList>
            <person name="Islam M.S."/>
            <person name="Haque M.S."/>
            <person name="Islam M.M."/>
            <person name="Emdad E.M."/>
            <person name="Halim A."/>
            <person name="Hossen Q.M.M."/>
            <person name="Hossain M.Z."/>
            <person name="Ahmed B."/>
            <person name="Rahim S."/>
            <person name="Rahman M.S."/>
            <person name="Alam M.M."/>
            <person name="Hou S."/>
            <person name="Wan X."/>
            <person name="Saito J.A."/>
            <person name="Alam M."/>
        </authorList>
    </citation>
    <scope>NUCLEOTIDE SEQUENCE [LARGE SCALE GENOMIC DNA]</scope>
    <source>
        <strain evidence="2 3">MS6</strain>
    </source>
</reference>
<accession>K2QY57</accession>
<protein>
    <submittedName>
        <fullName evidence="2">Uncharacterized protein</fullName>
    </submittedName>
</protein>